<keyword evidence="2" id="KW-1185">Reference proteome</keyword>
<proteinExistence type="predicted"/>
<dbReference type="RefSeq" id="WP_145175743.1">
    <property type="nucleotide sequence ID" value="NZ_CP037422.1"/>
</dbReference>
<organism evidence="1 2">
    <name type="scientific">Gimesia aquarii</name>
    <dbReference type="NCBI Taxonomy" id="2527964"/>
    <lineage>
        <taxon>Bacteria</taxon>
        <taxon>Pseudomonadati</taxon>
        <taxon>Planctomycetota</taxon>
        <taxon>Planctomycetia</taxon>
        <taxon>Planctomycetales</taxon>
        <taxon>Planctomycetaceae</taxon>
        <taxon>Gimesia</taxon>
    </lineage>
</organism>
<sequence>MRRWEITLVKSGRFDSELIHAYDESAARNYAKRHFVKHGWTISSVRESNEFANLKVRKES</sequence>
<gene>
    <name evidence="1" type="ORF">V202x_28500</name>
</gene>
<accession>A0A517WW29</accession>
<dbReference type="Proteomes" id="UP000318384">
    <property type="component" value="Chromosome"/>
</dbReference>
<dbReference type="EMBL" id="CP037422">
    <property type="protein sequence ID" value="QDU09475.1"/>
    <property type="molecule type" value="Genomic_DNA"/>
</dbReference>
<evidence type="ECO:0000313" key="1">
    <source>
        <dbReference type="EMBL" id="QDU09475.1"/>
    </source>
</evidence>
<evidence type="ECO:0000313" key="2">
    <source>
        <dbReference type="Proteomes" id="UP000318384"/>
    </source>
</evidence>
<protein>
    <submittedName>
        <fullName evidence="1">Uncharacterized protein</fullName>
    </submittedName>
</protein>
<reference evidence="1 2" key="1">
    <citation type="submission" date="2019-03" db="EMBL/GenBank/DDBJ databases">
        <title>Deep-cultivation of Planctomycetes and their phenomic and genomic characterization uncovers novel biology.</title>
        <authorList>
            <person name="Wiegand S."/>
            <person name="Jogler M."/>
            <person name="Boedeker C."/>
            <person name="Pinto D."/>
            <person name="Vollmers J."/>
            <person name="Rivas-Marin E."/>
            <person name="Kohn T."/>
            <person name="Peeters S.H."/>
            <person name="Heuer A."/>
            <person name="Rast P."/>
            <person name="Oberbeckmann S."/>
            <person name="Bunk B."/>
            <person name="Jeske O."/>
            <person name="Meyerdierks A."/>
            <person name="Storesund J.E."/>
            <person name="Kallscheuer N."/>
            <person name="Luecker S."/>
            <person name="Lage O.M."/>
            <person name="Pohl T."/>
            <person name="Merkel B.J."/>
            <person name="Hornburger P."/>
            <person name="Mueller R.-W."/>
            <person name="Bruemmer F."/>
            <person name="Labrenz M."/>
            <person name="Spormann A.M."/>
            <person name="Op den Camp H."/>
            <person name="Overmann J."/>
            <person name="Amann R."/>
            <person name="Jetten M.S.M."/>
            <person name="Mascher T."/>
            <person name="Medema M.H."/>
            <person name="Devos D.P."/>
            <person name="Kaster A.-K."/>
            <person name="Ovreas L."/>
            <person name="Rohde M."/>
            <person name="Galperin M.Y."/>
            <person name="Jogler C."/>
        </authorList>
    </citation>
    <scope>NUCLEOTIDE SEQUENCE [LARGE SCALE GENOMIC DNA]</scope>
    <source>
        <strain evidence="1 2">V202</strain>
    </source>
</reference>
<name>A0A517WW29_9PLAN</name>
<dbReference type="AlphaFoldDB" id="A0A517WW29"/>